<dbReference type="NCBIfam" id="TIGR01301">
    <property type="entry name" value="GPH_sucrose"/>
    <property type="match status" value="1"/>
</dbReference>
<evidence type="ECO:0000256" key="1">
    <source>
        <dbReference type="ARBA" id="ARBA00004141"/>
    </source>
</evidence>
<reference evidence="11 12" key="1">
    <citation type="journal article" date="2023" name="Plants (Basel)">
        <title>Bridging the Gap: Combining Genomics and Transcriptomics Approaches to Understand Stylosanthes scabra, an Orphan Legume from the Brazilian Caatinga.</title>
        <authorList>
            <person name="Ferreira-Neto J.R.C."/>
            <person name="da Silva M.D."/>
            <person name="Binneck E."/>
            <person name="de Melo N.F."/>
            <person name="da Silva R.H."/>
            <person name="de Melo A.L.T.M."/>
            <person name="Pandolfi V."/>
            <person name="Bustamante F.O."/>
            <person name="Brasileiro-Vidal A.C."/>
            <person name="Benko-Iseppon A.M."/>
        </authorList>
    </citation>
    <scope>NUCLEOTIDE SEQUENCE [LARGE SCALE GENOMIC DNA]</scope>
    <source>
        <tissue evidence="11">Leaves</tissue>
    </source>
</reference>
<keyword evidence="8 10" id="KW-1133">Transmembrane helix</keyword>
<evidence type="ECO:0000256" key="7">
    <source>
        <dbReference type="ARBA" id="ARBA00022847"/>
    </source>
</evidence>
<dbReference type="InterPro" id="IPR005989">
    <property type="entry name" value="Suc_symporter_pln"/>
</dbReference>
<dbReference type="InterPro" id="IPR036259">
    <property type="entry name" value="MFS_trans_sf"/>
</dbReference>
<feature type="transmembrane region" description="Helical" evidence="10">
    <location>
        <begin position="174"/>
        <end position="194"/>
    </location>
</feature>
<feature type="transmembrane region" description="Helical" evidence="10">
    <location>
        <begin position="469"/>
        <end position="490"/>
    </location>
</feature>
<dbReference type="Gene3D" id="1.20.1250.20">
    <property type="entry name" value="MFS general substrate transporter like domains"/>
    <property type="match status" value="1"/>
</dbReference>
<accession>A0ABU6S7W1</accession>
<protein>
    <submittedName>
        <fullName evidence="11">Transcription factor</fullName>
    </submittedName>
</protein>
<evidence type="ECO:0000256" key="10">
    <source>
        <dbReference type="SAM" id="Phobius"/>
    </source>
</evidence>
<evidence type="ECO:0000256" key="9">
    <source>
        <dbReference type="ARBA" id="ARBA00023136"/>
    </source>
</evidence>
<evidence type="ECO:0000256" key="5">
    <source>
        <dbReference type="ARBA" id="ARBA00022597"/>
    </source>
</evidence>
<keyword evidence="12" id="KW-1185">Reference proteome</keyword>
<dbReference type="PANTHER" id="PTHR19432">
    <property type="entry name" value="SUGAR TRANSPORTER"/>
    <property type="match status" value="1"/>
</dbReference>
<proteinExistence type="inferred from homology"/>
<evidence type="ECO:0000256" key="3">
    <source>
        <dbReference type="ARBA" id="ARBA00007134"/>
    </source>
</evidence>
<name>A0ABU6S7W1_9FABA</name>
<evidence type="ECO:0000256" key="6">
    <source>
        <dbReference type="ARBA" id="ARBA00022692"/>
    </source>
</evidence>
<evidence type="ECO:0000256" key="4">
    <source>
        <dbReference type="ARBA" id="ARBA00022448"/>
    </source>
</evidence>
<gene>
    <name evidence="11" type="primary">SUC1_1</name>
    <name evidence="11" type="ORF">PIB30_019859</name>
</gene>
<organism evidence="11 12">
    <name type="scientific">Stylosanthes scabra</name>
    <dbReference type="NCBI Taxonomy" id="79078"/>
    <lineage>
        <taxon>Eukaryota</taxon>
        <taxon>Viridiplantae</taxon>
        <taxon>Streptophyta</taxon>
        <taxon>Embryophyta</taxon>
        <taxon>Tracheophyta</taxon>
        <taxon>Spermatophyta</taxon>
        <taxon>Magnoliopsida</taxon>
        <taxon>eudicotyledons</taxon>
        <taxon>Gunneridae</taxon>
        <taxon>Pentapetalae</taxon>
        <taxon>rosids</taxon>
        <taxon>fabids</taxon>
        <taxon>Fabales</taxon>
        <taxon>Fabaceae</taxon>
        <taxon>Papilionoideae</taxon>
        <taxon>50 kb inversion clade</taxon>
        <taxon>dalbergioids sensu lato</taxon>
        <taxon>Dalbergieae</taxon>
        <taxon>Pterocarpus clade</taxon>
        <taxon>Stylosanthes</taxon>
    </lineage>
</organism>
<keyword evidence="7" id="KW-0769">Symport</keyword>
<keyword evidence="6 10" id="KW-0812">Transmembrane</keyword>
<feature type="transmembrane region" description="Helical" evidence="10">
    <location>
        <begin position="283"/>
        <end position="302"/>
    </location>
</feature>
<feature type="transmembrane region" description="Helical" evidence="10">
    <location>
        <begin position="25"/>
        <end position="44"/>
    </location>
</feature>
<evidence type="ECO:0000256" key="8">
    <source>
        <dbReference type="ARBA" id="ARBA00022989"/>
    </source>
</evidence>
<keyword evidence="5" id="KW-0762">Sugar transport</keyword>
<feature type="transmembrane region" description="Helical" evidence="10">
    <location>
        <begin position="327"/>
        <end position="346"/>
    </location>
</feature>
<feature type="transmembrane region" description="Helical" evidence="10">
    <location>
        <begin position="135"/>
        <end position="153"/>
    </location>
</feature>
<comment type="subcellular location">
    <subcellularLocation>
        <location evidence="1">Membrane</location>
        <topology evidence="1">Multi-pass membrane protein</topology>
    </subcellularLocation>
</comment>
<dbReference type="PANTHER" id="PTHR19432:SF89">
    <property type="entry name" value="SUCROSE_H+ SYMPORTER, PLANT, MAJOR FACILITATOR SUPERFAMILY DOMAIN-CONTAINING PROTEIN-RELATED"/>
    <property type="match status" value="1"/>
</dbReference>
<comment type="similarity">
    <text evidence="3">Belongs to the glycoside-pentoside-hexuronide (GPH) cation symporter transporter (TC 2.A.2.4) family.</text>
</comment>
<feature type="transmembrane region" description="Helical" evidence="10">
    <location>
        <begin position="358"/>
        <end position="378"/>
    </location>
</feature>
<dbReference type="Pfam" id="PF13347">
    <property type="entry name" value="MFS_2"/>
    <property type="match status" value="1"/>
</dbReference>
<feature type="transmembrane region" description="Helical" evidence="10">
    <location>
        <begin position="64"/>
        <end position="85"/>
    </location>
</feature>
<keyword evidence="9 10" id="KW-0472">Membrane</keyword>
<dbReference type="Proteomes" id="UP001341840">
    <property type="component" value="Unassembled WGS sequence"/>
</dbReference>
<evidence type="ECO:0000256" key="2">
    <source>
        <dbReference type="ARBA" id="ARBA00004914"/>
    </source>
</evidence>
<dbReference type="SUPFAM" id="SSF103473">
    <property type="entry name" value="MFS general substrate transporter"/>
    <property type="match status" value="1"/>
</dbReference>
<feature type="transmembrane region" description="Helical" evidence="10">
    <location>
        <begin position="97"/>
        <end position="115"/>
    </location>
</feature>
<sequence>MESPSKSSLEMETAIITSTERPTSLWKIILVASVAAGIQFGWALQLSLLTPYVQLLGVPHMWSSFIWLCGPISGMVVQPIVGYYSDRCNSRLGRRRPFIIAGALSVIIAVFLIGFAADLGHSFGDDITKKTRPRAVAIFVIGFWVLDVANNMLQGPCRAFLGDLSAGNDGRIRMANAFFSFFMAMGNILGYAAGSYEGLHRGFPFTRTEACDIFCANLKSCFFISIILLLLVTSLAMFLVHDVPLSELKKFDDDIESNENTSASAGCFGEIVGALKQLKKPMWILMLVTAINWIGWFPFFLFNTDWMGKEVYGGDVGEEAYDKGVRAGSLGLMINAVVLAVMSLAVEPASKVMGGAKNLWGIVNFILAGGLLSTIYITKVAEFDRKLAGHYVPPATGVRAGALIFFAVIGIPLAINFSVPFALASVYSSTSGAGQGLSLGVLNLAIVIPQMIVSTVSGQVDAWFGGGNLPAFVMGAIAAAISGAMALVLLPSIKKSDEAKASMVVGGGH</sequence>
<keyword evidence="4" id="KW-0813">Transport</keyword>
<evidence type="ECO:0000313" key="12">
    <source>
        <dbReference type="Proteomes" id="UP001341840"/>
    </source>
</evidence>
<dbReference type="EMBL" id="JASCZI010060477">
    <property type="protein sequence ID" value="MED6132531.1"/>
    <property type="molecule type" value="Genomic_DNA"/>
</dbReference>
<feature type="transmembrane region" description="Helical" evidence="10">
    <location>
        <begin position="398"/>
        <end position="424"/>
    </location>
</feature>
<feature type="transmembrane region" description="Helical" evidence="10">
    <location>
        <begin position="436"/>
        <end position="457"/>
    </location>
</feature>
<comment type="pathway">
    <text evidence="2">Glycan biosynthesis; sucrose metabolism.</text>
</comment>
<dbReference type="CDD" id="cd17313">
    <property type="entry name" value="MFS_SLC45_SUC"/>
    <property type="match status" value="1"/>
</dbReference>
<evidence type="ECO:0000313" key="11">
    <source>
        <dbReference type="EMBL" id="MED6132531.1"/>
    </source>
</evidence>
<feature type="transmembrane region" description="Helical" evidence="10">
    <location>
        <begin position="222"/>
        <end position="240"/>
    </location>
</feature>
<comment type="caution">
    <text evidence="11">The sequence shown here is derived from an EMBL/GenBank/DDBJ whole genome shotgun (WGS) entry which is preliminary data.</text>
</comment>